<dbReference type="InterPro" id="IPR022212">
    <property type="entry name" value="DUF3741"/>
</dbReference>
<keyword evidence="5" id="KW-1185">Reference proteome</keyword>
<dbReference type="Proteomes" id="UP001165190">
    <property type="component" value="Unassembled WGS sequence"/>
</dbReference>
<evidence type="ECO:0000259" key="3">
    <source>
        <dbReference type="Pfam" id="PF14309"/>
    </source>
</evidence>
<dbReference type="InterPro" id="IPR044257">
    <property type="entry name" value="TRM32-like"/>
</dbReference>
<name>A0A9W7ILC7_HIBTR</name>
<organism evidence="4 5">
    <name type="scientific">Hibiscus trionum</name>
    <name type="common">Flower of an hour</name>
    <dbReference type="NCBI Taxonomy" id="183268"/>
    <lineage>
        <taxon>Eukaryota</taxon>
        <taxon>Viridiplantae</taxon>
        <taxon>Streptophyta</taxon>
        <taxon>Embryophyta</taxon>
        <taxon>Tracheophyta</taxon>
        <taxon>Spermatophyta</taxon>
        <taxon>Magnoliopsida</taxon>
        <taxon>eudicotyledons</taxon>
        <taxon>Gunneridae</taxon>
        <taxon>Pentapetalae</taxon>
        <taxon>rosids</taxon>
        <taxon>malvids</taxon>
        <taxon>Malvales</taxon>
        <taxon>Malvaceae</taxon>
        <taxon>Malvoideae</taxon>
        <taxon>Hibiscus</taxon>
    </lineage>
</organism>
<dbReference type="AlphaFoldDB" id="A0A9W7ILC7"/>
<dbReference type="EMBL" id="BSYR01000030">
    <property type="protein sequence ID" value="GMI97105.1"/>
    <property type="molecule type" value="Genomic_DNA"/>
</dbReference>
<protein>
    <submittedName>
        <fullName evidence="4">TON1 Recruiting Motif 32</fullName>
    </submittedName>
</protein>
<sequence length="590" mass="67463">MGKEFHEQADDVGLESYDHGCMGDIFPHKKNNRGLHGRCFGFGFGWMNPIILINKRAHISYSSSASSRADTMRSKKYEIHDRMNSGQHAKKVSKKVSYSQVKQGRDDLEVFKINKDVFLDILQDPGVGISQHFPRKQTSKAVKLTRSGSFPVSGLPCTRYVRFSTLEHKQKEVWSFRQGEKSVAGTQLSRGSDSQRWHRLVLSRLKDFKQRIKQTLKQVSIKDVHKKCQNVDSTDNEICNGGLHRMRRTKSINESLDRYTKLFEHSVNKEADLHHSKSLRISIEDQASSRELHGPKNFKSISFSSLSDIDSFRSLLHAVSRDALSVEVPIGSLLNYHKNKENDEHNEPKTINVHEGINKFELVEAVIEAELQEKMQEGSNRDSSSTNLSIDLNGEDIAKPCDLMEKTSPRQEQENAFGTRPTSEDKEADPSYNYVRDILELSGFLHNKCLHSWYSPDQPLNPSLFKELETFECSSIDELEANCDDDRRLVFDLVNEVLVEIGERTSIYFPKPFSCGISLMFKGNIVLGEVWRKVSRNLGFQLEHDESVDDIVGRDLETDGWIIFQPQTEFVALELEDLVFDEILDELLCL</sequence>
<dbReference type="InterPro" id="IPR025486">
    <property type="entry name" value="DUF4378"/>
</dbReference>
<reference evidence="4" key="1">
    <citation type="submission" date="2023-05" db="EMBL/GenBank/DDBJ databases">
        <title>Genome and transcriptome analyses reveal genes involved in the formation of fine ridges on petal epidermal cells in Hibiscus trionum.</title>
        <authorList>
            <person name="Koshimizu S."/>
            <person name="Masuda S."/>
            <person name="Ishii T."/>
            <person name="Shirasu K."/>
            <person name="Hoshino A."/>
            <person name="Arita M."/>
        </authorList>
    </citation>
    <scope>NUCLEOTIDE SEQUENCE</scope>
    <source>
        <strain evidence="4">Hamamatsu line</strain>
    </source>
</reference>
<dbReference type="Pfam" id="PF12552">
    <property type="entry name" value="DUF3741"/>
    <property type="match status" value="1"/>
</dbReference>
<evidence type="ECO:0000259" key="2">
    <source>
        <dbReference type="Pfam" id="PF12552"/>
    </source>
</evidence>
<gene>
    <name evidence="4" type="ORF">HRI_003379800</name>
</gene>
<evidence type="ECO:0000313" key="5">
    <source>
        <dbReference type="Proteomes" id="UP001165190"/>
    </source>
</evidence>
<dbReference type="Pfam" id="PF14309">
    <property type="entry name" value="DUF4378"/>
    <property type="match status" value="1"/>
</dbReference>
<feature type="region of interest" description="Disordered" evidence="1">
    <location>
        <begin position="405"/>
        <end position="429"/>
    </location>
</feature>
<accession>A0A9W7ILC7</accession>
<evidence type="ECO:0000313" key="4">
    <source>
        <dbReference type="EMBL" id="GMI97105.1"/>
    </source>
</evidence>
<dbReference type="OrthoDB" id="758104at2759"/>
<dbReference type="PANTHER" id="PTHR47071:SF2">
    <property type="entry name" value="PROTEIN TRM32"/>
    <property type="match status" value="1"/>
</dbReference>
<feature type="domain" description="DUF4378" evidence="3">
    <location>
        <begin position="432"/>
        <end position="586"/>
    </location>
</feature>
<comment type="caution">
    <text evidence="4">The sequence shown here is derived from an EMBL/GenBank/DDBJ whole genome shotgun (WGS) entry which is preliminary data.</text>
</comment>
<feature type="domain" description="DUF3741" evidence="2">
    <location>
        <begin position="88"/>
        <end position="126"/>
    </location>
</feature>
<dbReference type="PANTHER" id="PTHR47071">
    <property type="entry name" value="PROTEIN TRM32"/>
    <property type="match status" value="1"/>
</dbReference>
<evidence type="ECO:0000256" key="1">
    <source>
        <dbReference type="SAM" id="MobiDB-lite"/>
    </source>
</evidence>
<proteinExistence type="predicted"/>